<dbReference type="GO" id="GO:0006355">
    <property type="term" value="P:regulation of DNA-templated transcription"/>
    <property type="evidence" value="ECO:0007669"/>
    <property type="project" value="InterPro"/>
</dbReference>
<dbReference type="AlphaFoldDB" id="A0A1G2EFD6"/>
<feature type="domain" description="HTH merR-type" evidence="1">
    <location>
        <begin position="5"/>
        <end position="50"/>
    </location>
</feature>
<evidence type="ECO:0000313" key="2">
    <source>
        <dbReference type="EMBL" id="OGZ24051.1"/>
    </source>
</evidence>
<evidence type="ECO:0000259" key="1">
    <source>
        <dbReference type="PROSITE" id="PS50937"/>
    </source>
</evidence>
<evidence type="ECO:0000313" key="3">
    <source>
        <dbReference type="Proteomes" id="UP000176406"/>
    </source>
</evidence>
<dbReference type="PROSITE" id="PS50937">
    <property type="entry name" value="HTH_MERR_2"/>
    <property type="match status" value="1"/>
</dbReference>
<dbReference type="InterPro" id="IPR000551">
    <property type="entry name" value="MerR-type_HTH_dom"/>
</dbReference>
<dbReference type="SUPFAM" id="SSF46955">
    <property type="entry name" value="Putative DNA-binding domain"/>
    <property type="match status" value="1"/>
</dbReference>
<sequence>MEEKLLTIREAAEFLGVSIDTLRRWDKNGKLAAIKKENGTHRYYSRKDLEVFSSDLLKIANDWAVAGGEIPQDFYCSNSAVFQARLIKMQDMLMSYEKTNNIFSIIVAVAGEIGNNSYDHNLGNWPDVPGIFFGYDVNKGIIALADRGLGVLKTLSRVKPELSNHQDALLTAFTEMISGRSPEERGNGLKFVRKVISKNPIDLLFQSGDAELTLRGNSEDLNIVKSKTAIRGCSAVIRF</sequence>
<dbReference type="Gene3D" id="1.10.1660.10">
    <property type="match status" value="1"/>
</dbReference>
<name>A0A1G2EFD6_9BACT</name>
<comment type="caution">
    <text evidence="2">The sequence shown here is derived from an EMBL/GenBank/DDBJ whole genome shotgun (WGS) entry which is preliminary data.</text>
</comment>
<proteinExistence type="predicted"/>
<dbReference type="EMBL" id="MHMG01000003">
    <property type="protein sequence ID" value="OGZ24051.1"/>
    <property type="molecule type" value="Genomic_DNA"/>
</dbReference>
<dbReference type="InterPro" id="IPR010093">
    <property type="entry name" value="SinI_DNA-bd"/>
</dbReference>
<organism evidence="2 3">
    <name type="scientific">Candidatus Nealsonbacteria bacterium RIFCSPLOWO2_01_FULL_41_9</name>
    <dbReference type="NCBI Taxonomy" id="1801671"/>
    <lineage>
        <taxon>Bacteria</taxon>
        <taxon>Candidatus Nealsoniibacteriota</taxon>
    </lineage>
</organism>
<dbReference type="NCBIfam" id="TIGR01764">
    <property type="entry name" value="excise"/>
    <property type="match status" value="1"/>
</dbReference>
<dbReference type="Proteomes" id="UP000176406">
    <property type="component" value="Unassembled WGS sequence"/>
</dbReference>
<reference evidence="2 3" key="1">
    <citation type="journal article" date="2016" name="Nat. Commun.">
        <title>Thousands of microbial genomes shed light on interconnected biogeochemical processes in an aquifer system.</title>
        <authorList>
            <person name="Anantharaman K."/>
            <person name="Brown C.T."/>
            <person name="Hug L.A."/>
            <person name="Sharon I."/>
            <person name="Castelle C.J."/>
            <person name="Probst A.J."/>
            <person name="Thomas B.C."/>
            <person name="Singh A."/>
            <person name="Wilkins M.J."/>
            <person name="Karaoz U."/>
            <person name="Brodie E.L."/>
            <person name="Williams K.H."/>
            <person name="Hubbard S.S."/>
            <person name="Banfield J.F."/>
        </authorList>
    </citation>
    <scope>NUCLEOTIDE SEQUENCE [LARGE SCALE GENOMIC DNA]</scope>
</reference>
<dbReference type="SMART" id="SM00422">
    <property type="entry name" value="HTH_MERR"/>
    <property type="match status" value="1"/>
</dbReference>
<dbReference type="InterPro" id="IPR009061">
    <property type="entry name" value="DNA-bd_dom_put_sf"/>
</dbReference>
<dbReference type="InterPro" id="IPR041657">
    <property type="entry name" value="HTH_17"/>
</dbReference>
<dbReference type="GO" id="GO:0003677">
    <property type="term" value="F:DNA binding"/>
    <property type="evidence" value="ECO:0007669"/>
    <property type="project" value="InterPro"/>
</dbReference>
<dbReference type="CDD" id="cd04762">
    <property type="entry name" value="HTH_MerR-trunc"/>
    <property type="match status" value="1"/>
</dbReference>
<protein>
    <recommendedName>
        <fullName evidence="1">HTH merR-type domain-containing protein</fullName>
    </recommendedName>
</protein>
<gene>
    <name evidence="2" type="ORF">A3A08_01415</name>
</gene>
<accession>A0A1G2EFD6</accession>
<dbReference type="Pfam" id="PF12728">
    <property type="entry name" value="HTH_17"/>
    <property type="match status" value="1"/>
</dbReference>